<feature type="region of interest" description="Disordered" evidence="1">
    <location>
        <begin position="1"/>
        <end position="107"/>
    </location>
</feature>
<keyword evidence="3" id="KW-1185">Reference proteome</keyword>
<sequence length="107" mass="11646">MSKVAYHQSDDKSSSTSVREGEVPEGQVQDDSYVMGTDKKGESVPVMGDDAEVEDPVDTKGTDSNRQLERDEKEAIDESNIMEGGREKPSSGSLKEPSDKDFCLEGT</sequence>
<organism evidence="2 3">
    <name type="scientific">Monosporascus ibericus</name>
    <dbReference type="NCBI Taxonomy" id="155417"/>
    <lineage>
        <taxon>Eukaryota</taxon>
        <taxon>Fungi</taxon>
        <taxon>Dikarya</taxon>
        <taxon>Ascomycota</taxon>
        <taxon>Pezizomycotina</taxon>
        <taxon>Sordariomycetes</taxon>
        <taxon>Xylariomycetidae</taxon>
        <taxon>Xylariales</taxon>
        <taxon>Xylariales incertae sedis</taxon>
        <taxon>Monosporascus</taxon>
    </lineage>
</organism>
<evidence type="ECO:0000313" key="2">
    <source>
        <dbReference type="EMBL" id="RYP07090.1"/>
    </source>
</evidence>
<protein>
    <recommendedName>
        <fullName evidence="4">Histone chaperone domain-containing protein</fullName>
    </recommendedName>
</protein>
<feature type="compositionally biased region" description="Basic and acidic residues" evidence="1">
    <location>
        <begin position="96"/>
        <end position="107"/>
    </location>
</feature>
<evidence type="ECO:0000313" key="3">
    <source>
        <dbReference type="Proteomes" id="UP000293360"/>
    </source>
</evidence>
<evidence type="ECO:0000256" key="1">
    <source>
        <dbReference type="SAM" id="MobiDB-lite"/>
    </source>
</evidence>
<dbReference type="EMBL" id="QJNU01000106">
    <property type="protein sequence ID" value="RYP07090.1"/>
    <property type="molecule type" value="Genomic_DNA"/>
</dbReference>
<evidence type="ECO:0008006" key="4">
    <source>
        <dbReference type="Google" id="ProtNLM"/>
    </source>
</evidence>
<accession>A0A4Q4TNE6</accession>
<dbReference type="OrthoDB" id="4357148at2759"/>
<comment type="caution">
    <text evidence="2">The sequence shown here is derived from an EMBL/GenBank/DDBJ whole genome shotgun (WGS) entry which is preliminary data.</text>
</comment>
<gene>
    <name evidence="2" type="ORF">DL764_002722</name>
</gene>
<reference evidence="2 3" key="1">
    <citation type="submission" date="2018-06" db="EMBL/GenBank/DDBJ databases">
        <title>Complete Genomes of Monosporascus.</title>
        <authorList>
            <person name="Robinson A.J."/>
            <person name="Natvig D.O."/>
        </authorList>
    </citation>
    <scope>NUCLEOTIDE SEQUENCE [LARGE SCALE GENOMIC DNA]</scope>
    <source>
        <strain evidence="2 3">CBS 110550</strain>
    </source>
</reference>
<proteinExistence type="predicted"/>
<feature type="compositionally biased region" description="Basic and acidic residues" evidence="1">
    <location>
        <begin position="57"/>
        <end position="73"/>
    </location>
</feature>
<name>A0A4Q4TNE6_9PEZI</name>
<dbReference type="AlphaFoldDB" id="A0A4Q4TNE6"/>
<dbReference type="Proteomes" id="UP000293360">
    <property type="component" value="Unassembled WGS sequence"/>
</dbReference>